<dbReference type="InterPro" id="IPR043543">
    <property type="entry name" value="PAPPA/PAPPA2"/>
</dbReference>
<organism evidence="5 6">
    <name type="scientific">Candidatus Peribacter riflensis</name>
    <dbReference type="NCBI Taxonomy" id="1735162"/>
    <lineage>
        <taxon>Bacteria</taxon>
        <taxon>Candidatus Peregrinibacteriota</taxon>
        <taxon>Candidatus Peribacteria</taxon>
        <taxon>Candidatus Peribacterales</taxon>
        <taxon>Candidatus Peribacteraceae</taxon>
        <taxon>Candidatus Peribacter</taxon>
    </lineage>
</organism>
<keyword evidence="2" id="KW-0677">Repeat</keyword>
<evidence type="ECO:0000256" key="2">
    <source>
        <dbReference type="ARBA" id="ARBA00022737"/>
    </source>
</evidence>
<gene>
    <name evidence="5" type="ORF">PeribacterD1_1142</name>
</gene>
<dbReference type="KEGG" id="prf:PeribacterA2_1142"/>
<evidence type="ECO:0000313" key="5">
    <source>
        <dbReference type="EMBL" id="ALM13800.1"/>
    </source>
</evidence>
<accession>A0A0S1SS03</accession>
<reference evidence="6" key="1">
    <citation type="submission" date="2015-10" db="EMBL/GenBank/DDBJ databases">
        <title>Analysis of five complete genome sequences for members of the class Peribacteria in the recently recognized Peregrinibacteria bacterial phylum.</title>
        <authorList>
            <person name="Anantharaman K."/>
            <person name="Brown C.T."/>
            <person name="Burstein D."/>
            <person name="Castelle C.J."/>
            <person name="Probst A.J."/>
            <person name="Thomas B.C."/>
            <person name="Williams K.H."/>
            <person name="Banfield J.F."/>
        </authorList>
    </citation>
    <scope>NUCLEOTIDE SEQUENCE [LARGE SCALE GENOMIC DNA]</scope>
</reference>
<evidence type="ECO:0000256" key="3">
    <source>
        <dbReference type="ARBA" id="ARBA00023157"/>
    </source>
</evidence>
<dbReference type="GO" id="GO:0005615">
    <property type="term" value="C:extracellular space"/>
    <property type="evidence" value="ECO:0007669"/>
    <property type="project" value="TreeGrafter"/>
</dbReference>
<proteinExistence type="predicted"/>
<keyword evidence="1" id="KW-0732">Signal</keyword>
<reference evidence="5 6" key="2">
    <citation type="journal article" date="2016" name="PeerJ">
        <title>Analysis of five complete genome sequences for members of the class Peribacteria in the recently recognized Peregrinibacteria bacterial phylum.</title>
        <authorList>
            <person name="Anantharaman K."/>
            <person name="Brown C.T."/>
            <person name="Burstein D."/>
            <person name="Castelle C.J."/>
            <person name="Probst A.J."/>
            <person name="Thomas B.C."/>
            <person name="Williams K.H."/>
            <person name="Banfield J.F."/>
        </authorList>
    </citation>
    <scope>NUCLEOTIDE SEQUENCE [LARGE SCALE GENOMIC DNA]</scope>
    <source>
        <strain evidence="5">RIFOXYD1_FULL_PER-ii_59_16</strain>
    </source>
</reference>
<feature type="compositionally biased region" description="Low complexity" evidence="4">
    <location>
        <begin position="847"/>
        <end position="859"/>
    </location>
</feature>
<sequence length="1595" mass="164808">MRQRIAFLPFAFILVAGVAVAYVRDLPLRTLYGDVNGEPALLYCDVNTGDQCDMSHGCPGISGTICRVSGDYCYCTTNHPACDAVHTADECDATHPCYEGTCVEDWNQCRCMATAGCGNGTLDFGEQCDGAAGSCSPGSACNPGSCTCTGTVPSAVCGDGVKEGAEQCDTSDAGCLSGQHCVGCICSSAVCGDANVQDAWGETCDFASVCSSSLCHSCKCSTCGNGVRDQAEECDMNAPTNTCPTGFFCENCRCEYSRPLAEGTCGNAQIDPGEACDPGIVNIVDPCPGEPWCDMETCLCTDQLEMRFCGDGNADPGEQCGEPTLAGNCLNCVQCRCRTGVGTDPQCGNGRIQRGEQCESTIQAIQNIHVCPSQPAQPRSAYCVWGECACRDITIASSSSSVANRDCTDTDALDTFTEGVTEICVVGQAGGWVCVPHGDTCANTQNVTEYFCSMDTLGQQNYFCANGCQAGRCLTAQASSSTSIHYSPFGAITAADASGITGWVCDRDNFMTPLAIRLWIDSVPSAQQSTADRPSTAAAAQCDGYNNHGFYFPATSALCNGVAHTILVTAGGIGSRGELASTIGPRQLLCTAPASSSSSTASLSYSPFGSVDSANESVITGWACDRDNFATALTVYLWVDSVPTPLTWITANTVSPVGSPYCGGYLSHGFSFQTPASLCDGVQHTVAVTAANIGSRGTDVPIGSYALTCGGSSSSHSSSSGVASPPTGWFDYATCERMEGWSCDLDAKTQYVTVDIYANGPKGQGTKVLTTTANTDRAAIVGEICGNGPSNHGFNIPLPASLKDGQPHTLYAYARDIVGGAADVLLFMGTEAPYVTPKTVTCAAPVSSSSSSSSSSQSSTHRDCLGPGGTMISVPIDQPCPPLSSSSSSRSSIPQVVHPPVGQFDTATCQSLDGWACDEDNFLTKLTIDIYMDGPVGVGTKVLTTVADDPSSIGILELCGNQPNHGFTVAPPLSLKDGQPHTLYAYARDVGGGMGGGTGVLLWMGPPPYTTPYSIVCTAGGSSSSSAGAVCGNNIKEAGEQCDGIVACLQPNCIPGGTCPHFQCNTSTCLCYVSPSSSSAASSQVSLPISALCGNGVINPPEECDDQNVRAGDGCNAFCQRELGWTCVEIPSMCSTLCGDGIRAGVEQCDDGNLFDGDGCSRNCWIERQTSASSSTGVQTSSMAPALPLCGNGSIEGSEECEVRVRCADGSACQSCRCISTQRCGDGRVEQPEQCDANYPCPNGGFCTISCICTQPSLSSSSSSAGEPPLVGCGNGQMEGTEECEVRVSCNQPGAVCVNCACEYAVAGCGDEMLSDEEQCERNMPCTDGALCENCRCLTEVLPPAEDSEPETSVVAGTVCGNSQLEEGEQCETNAACPRPGDLCIGCQCHNPPEARCGNALLELSEQCDDGNTSSGDGCSDLCQRENLNLIASQPFCSNGLIEQGEQCDDGNTFAGDGCSTTCSFELVSALPEEASPLPTLIPGLWPSFTSTVFRRSGRTAKVSPSMPTFGRTTSAISSAAFRPVAPKVSSSSTAAVATSPVYAGVAPWQYVSAVPYAPPSGPVGSTGPASVALMAAGAAAGFAWSRRRKKSDLP</sequence>
<evidence type="ECO:0000256" key="1">
    <source>
        <dbReference type="ARBA" id="ARBA00022729"/>
    </source>
</evidence>
<evidence type="ECO:0000256" key="4">
    <source>
        <dbReference type="SAM" id="MobiDB-lite"/>
    </source>
</evidence>
<accession>A0A0S1SJI2</accession>
<dbReference type="EMBL" id="CP013065">
    <property type="protein sequence ID" value="ALM13800.1"/>
    <property type="molecule type" value="Genomic_DNA"/>
</dbReference>
<dbReference type="PATRIC" id="fig|1735161.3.peg.1116"/>
<dbReference type="Proteomes" id="UP000069135">
    <property type="component" value="Chromosome"/>
</dbReference>
<dbReference type="NCBIfam" id="TIGR02232">
    <property type="entry name" value="myxo_disulf_rpt"/>
    <property type="match status" value="4"/>
</dbReference>
<dbReference type="Pfam" id="PF13948">
    <property type="entry name" value="DUF4215"/>
    <property type="match status" value="3"/>
</dbReference>
<feature type="region of interest" description="Disordered" evidence="4">
    <location>
        <begin position="846"/>
        <end position="897"/>
    </location>
</feature>
<dbReference type="GO" id="GO:0007166">
    <property type="term" value="P:cell surface receptor signaling pathway"/>
    <property type="evidence" value="ECO:0007669"/>
    <property type="project" value="TreeGrafter"/>
</dbReference>
<accession>A0A0S1SQF2</accession>
<accession>A0A0S1STN6</accession>
<dbReference type="GO" id="GO:0006508">
    <property type="term" value="P:proteolysis"/>
    <property type="evidence" value="ECO:0007669"/>
    <property type="project" value="TreeGrafter"/>
</dbReference>
<evidence type="ECO:0000313" key="6">
    <source>
        <dbReference type="Proteomes" id="UP000069135"/>
    </source>
</evidence>
<dbReference type="InterPro" id="IPR011936">
    <property type="entry name" value="Myxo_disulph_rpt"/>
</dbReference>
<dbReference type="STRING" id="1735162.PeribacterB2_1144"/>
<dbReference type="PANTHER" id="PTHR46130:SF3">
    <property type="entry name" value="CHROMOSOME UNDETERMINED SCAFFOLD_33, WHOLE GENOME SHOTGUN SEQUENCE"/>
    <property type="match status" value="1"/>
</dbReference>
<protein>
    <submittedName>
        <fullName evidence="5">Uncharacterized protein</fullName>
    </submittedName>
</protein>
<dbReference type="PANTHER" id="PTHR46130">
    <property type="entry name" value="LAMGL DOMAIN-CONTAINING PROTEIN"/>
    <property type="match status" value="1"/>
</dbReference>
<accession>A0A0S1SX42</accession>
<dbReference type="GO" id="GO:0004222">
    <property type="term" value="F:metalloendopeptidase activity"/>
    <property type="evidence" value="ECO:0007669"/>
    <property type="project" value="TreeGrafter"/>
</dbReference>
<name>A0A0S1SJI2_9BACT</name>
<keyword evidence="3" id="KW-1015">Disulfide bond</keyword>